<dbReference type="EMBL" id="OX459124">
    <property type="protein sequence ID" value="CAI9112661.1"/>
    <property type="molecule type" value="Genomic_DNA"/>
</dbReference>
<keyword evidence="1" id="KW-0812">Transmembrane</keyword>
<sequence length="149" mass="16184">MGLCASHLDAMGVLVFGFTGVVLFGESLVQGMRIQGENTVVGVLNYLSIHQKTNDTRFSSVVAEYDDKGAHIFRVLNASDAFEEPLFCIIGSGVQSGAPFLETRHRFVILSDTACEIVLLAICYVTRFDECMGGCAKAIHFNQNGDITI</sequence>
<evidence type="ECO:0000256" key="1">
    <source>
        <dbReference type="SAM" id="Phobius"/>
    </source>
</evidence>
<dbReference type="CDD" id="cd01901">
    <property type="entry name" value="Ntn_hydrolase"/>
    <property type="match status" value="1"/>
</dbReference>
<evidence type="ECO:0000313" key="3">
    <source>
        <dbReference type="Proteomes" id="UP001161247"/>
    </source>
</evidence>
<organism evidence="2 3">
    <name type="scientific">Oldenlandia corymbosa var. corymbosa</name>
    <dbReference type="NCBI Taxonomy" id="529605"/>
    <lineage>
        <taxon>Eukaryota</taxon>
        <taxon>Viridiplantae</taxon>
        <taxon>Streptophyta</taxon>
        <taxon>Embryophyta</taxon>
        <taxon>Tracheophyta</taxon>
        <taxon>Spermatophyta</taxon>
        <taxon>Magnoliopsida</taxon>
        <taxon>eudicotyledons</taxon>
        <taxon>Gunneridae</taxon>
        <taxon>Pentapetalae</taxon>
        <taxon>asterids</taxon>
        <taxon>lamiids</taxon>
        <taxon>Gentianales</taxon>
        <taxon>Rubiaceae</taxon>
        <taxon>Rubioideae</taxon>
        <taxon>Spermacoceae</taxon>
        <taxon>Hedyotis-Oldenlandia complex</taxon>
        <taxon>Oldenlandia</taxon>
    </lineage>
</organism>
<gene>
    <name evidence="2" type="ORF">OLC1_LOCUS19813</name>
</gene>
<evidence type="ECO:0000313" key="2">
    <source>
        <dbReference type="EMBL" id="CAI9112661.1"/>
    </source>
</evidence>
<dbReference type="AlphaFoldDB" id="A0AAV1DXS3"/>
<name>A0AAV1DXS3_OLDCO</name>
<dbReference type="SUPFAM" id="SSF56235">
    <property type="entry name" value="N-terminal nucleophile aminohydrolases (Ntn hydrolases)"/>
    <property type="match status" value="1"/>
</dbReference>
<feature type="transmembrane region" description="Helical" evidence="1">
    <location>
        <begin position="6"/>
        <end position="25"/>
    </location>
</feature>
<dbReference type="Proteomes" id="UP001161247">
    <property type="component" value="Chromosome 7"/>
</dbReference>
<keyword evidence="1" id="KW-1133">Transmembrane helix</keyword>
<dbReference type="Gene3D" id="3.60.20.10">
    <property type="entry name" value="Glutamine Phosphoribosylpyrophosphate, subunit 1, domain 1"/>
    <property type="match status" value="1"/>
</dbReference>
<accession>A0AAV1DXS3</accession>
<keyword evidence="3" id="KW-1185">Reference proteome</keyword>
<protein>
    <submittedName>
        <fullName evidence="2">OLC1v1013134C1</fullName>
    </submittedName>
</protein>
<dbReference type="InterPro" id="IPR029055">
    <property type="entry name" value="Ntn_hydrolases_N"/>
</dbReference>
<reference evidence="2" key="1">
    <citation type="submission" date="2023-03" db="EMBL/GenBank/DDBJ databases">
        <authorList>
            <person name="Julca I."/>
        </authorList>
    </citation>
    <scope>NUCLEOTIDE SEQUENCE</scope>
</reference>
<proteinExistence type="predicted"/>
<keyword evidence="1" id="KW-0472">Membrane</keyword>